<dbReference type="AlphaFoldDB" id="A0A9W6L9R8"/>
<reference evidence="6" key="1">
    <citation type="submission" date="2022-12" db="EMBL/GenBank/DDBJ databases">
        <title>Reference genome sequencing for broad-spectrum identification of bacterial and archaeal isolates by mass spectrometry.</title>
        <authorList>
            <person name="Sekiguchi Y."/>
            <person name="Tourlousse D.M."/>
        </authorList>
    </citation>
    <scope>NUCLEOTIDE SEQUENCE</scope>
    <source>
        <strain evidence="6">ASRB1</strain>
    </source>
</reference>
<proteinExistence type="predicted"/>
<keyword evidence="7" id="KW-1185">Reference proteome</keyword>
<dbReference type="PANTHER" id="PTHR23537:SF1">
    <property type="entry name" value="SUGAR TRANSPORTER"/>
    <property type="match status" value="1"/>
</dbReference>
<dbReference type="Pfam" id="PF06779">
    <property type="entry name" value="MFS_4"/>
    <property type="match status" value="1"/>
</dbReference>
<feature type="transmembrane region" description="Helical" evidence="4">
    <location>
        <begin position="267"/>
        <end position="286"/>
    </location>
</feature>
<protein>
    <submittedName>
        <fullName evidence="6">MFS transporter</fullName>
    </submittedName>
</protein>
<dbReference type="Proteomes" id="UP001144372">
    <property type="component" value="Unassembled WGS sequence"/>
</dbReference>
<feature type="transmembrane region" description="Helical" evidence="4">
    <location>
        <begin position="353"/>
        <end position="378"/>
    </location>
</feature>
<organism evidence="6 7">
    <name type="scientific">Desulforhabdus amnigena</name>
    <dbReference type="NCBI Taxonomy" id="40218"/>
    <lineage>
        <taxon>Bacteria</taxon>
        <taxon>Pseudomonadati</taxon>
        <taxon>Thermodesulfobacteriota</taxon>
        <taxon>Syntrophobacteria</taxon>
        <taxon>Syntrophobacterales</taxon>
        <taxon>Syntrophobacteraceae</taxon>
        <taxon>Desulforhabdus</taxon>
    </lineage>
</organism>
<dbReference type="InterPro" id="IPR036259">
    <property type="entry name" value="MFS_trans_sf"/>
</dbReference>
<feature type="transmembrane region" description="Helical" evidence="4">
    <location>
        <begin position="318"/>
        <end position="341"/>
    </location>
</feature>
<keyword evidence="2 4" id="KW-1133">Transmembrane helix</keyword>
<gene>
    <name evidence="6" type="ORF">DAMNIGENAA_29080</name>
</gene>
<dbReference type="PROSITE" id="PS51257">
    <property type="entry name" value="PROKAR_LIPOPROTEIN"/>
    <property type="match status" value="1"/>
</dbReference>
<feature type="transmembrane region" description="Helical" evidence="4">
    <location>
        <begin position="12"/>
        <end position="35"/>
    </location>
</feature>
<keyword evidence="3 4" id="KW-0472">Membrane</keyword>
<evidence type="ECO:0000256" key="4">
    <source>
        <dbReference type="SAM" id="Phobius"/>
    </source>
</evidence>
<evidence type="ECO:0000256" key="3">
    <source>
        <dbReference type="ARBA" id="ARBA00023136"/>
    </source>
</evidence>
<accession>A0A9W6L9R8</accession>
<feature type="transmembrane region" description="Helical" evidence="4">
    <location>
        <begin position="104"/>
        <end position="129"/>
    </location>
</feature>
<feature type="transmembrane region" description="Helical" evidence="4">
    <location>
        <begin position="141"/>
        <end position="162"/>
    </location>
</feature>
<dbReference type="GO" id="GO:0022857">
    <property type="term" value="F:transmembrane transporter activity"/>
    <property type="evidence" value="ECO:0007669"/>
    <property type="project" value="InterPro"/>
</dbReference>
<feature type="transmembrane region" description="Helical" evidence="4">
    <location>
        <begin position="228"/>
        <end position="255"/>
    </location>
</feature>
<dbReference type="Gene3D" id="1.20.1250.20">
    <property type="entry name" value="MFS general substrate transporter like domains"/>
    <property type="match status" value="2"/>
</dbReference>
<dbReference type="RefSeq" id="WP_281795331.1">
    <property type="nucleotide sequence ID" value="NZ_BSDR01000001.1"/>
</dbReference>
<feature type="transmembrane region" description="Helical" evidence="4">
    <location>
        <begin position="295"/>
        <end position="312"/>
    </location>
</feature>
<sequence>MISLSKIRNVHYGWIIVATGALVLFSCLGLARFAYTMLLPGMQAGLGLSYDRMGFIGTANFIGYLVAVILAPTLLSRFRPHPTIAAALLLIALGMFGISQSQNFAMVSLLYTLVGIGTGFANIPMMVLLTYWFHSDQRGKAAGLVIGGNGMGIIFAGFLIPLLNHGYGPDGWRMGWSVIGLISLMTAACAALLLRSHPSDLGLEPVGRPLSMTPDQLKPHHRPSVGSILLRLGLLYLVFGATFMIYGTFIVTTMVKEYGFSEQQAGLYWSWVGFFSLFSGVGFGALSDMIGRKRGLALVFAVQTAAYLLAGLKLGSMALMVSIVLYGLAVFAIPTIMAAAVGDYVGLSRAAGAFTTITLFFALGQAVGPGSAGLIAGATGSFTAAYQVASLLTASAAVLAVTLPSPGDAPAGNAS</sequence>
<feature type="transmembrane region" description="Helical" evidence="4">
    <location>
        <begin position="82"/>
        <end position="98"/>
    </location>
</feature>
<dbReference type="EMBL" id="BSDR01000001">
    <property type="protein sequence ID" value="GLI35475.1"/>
    <property type="molecule type" value="Genomic_DNA"/>
</dbReference>
<dbReference type="GO" id="GO:0005886">
    <property type="term" value="C:plasma membrane"/>
    <property type="evidence" value="ECO:0007669"/>
    <property type="project" value="TreeGrafter"/>
</dbReference>
<feature type="transmembrane region" description="Helical" evidence="4">
    <location>
        <begin position="384"/>
        <end position="403"/>
    </location>
</feature>
<feature type="domain" description="Major facilitator superfamily (MFS) profile" evidence="5">
    <location>
        <begin position="13"/>
        <end position="408"/>
    </location>
</feature>
<feature type="transmembrane region" description="Helical" evidence="4">
    <location>
        <begin position="174"/>
        <end position="194"/>
    </location>
</feature>
<name>A0A9W6L9R8_9BACT</name>
<keyword evidence="1 4" id="KW-0812">Transmembrane</keyword>
<dbReference type="PROSITE" id="PS50850">
    <property type="entry name" value="MFS"/>
    <property type="match status" value="1"/>
</dbReference>
<dbReference type="PANTHER" id="PTHR23537">
    <property type="match status" value="1"/>
</dbReference>
<evidence type="ECO:0000313" key="7">
    <source>
        <dbReference type="Proteomes" id="UP001144372"/>
    </source>
</evidence>
<feature type="transmembrane region" description="Helical" evidence="4">
    <location>
        <begin position="55"/>
        <end position="75"/>
    </location>
</feature>
<evidence type="ECO:0000256" key="1">
    <source>
        <dbReference type="ARBA" id="ARBA00022692"/>
    </source>
</evidence>
<dbReference type="InterPro" id="IPR020846">
    <property type="entry name" value="MFS_dom"/>
</dbReference>
<evidence type="ECO:0000259" key="5">
    <source>
        <dbReference type="PROSITE" id="PS50850"/>
    </source>
</evidence>
<dbReference type="SUPFAM" id="SSF103473">
    <property type="entry name" value="MFS general substrate transporter"/>
    <property type="match status" value="1"/>
</dbReference>
<evidence type="ECO:0000313" key="6">
    <source>
        <dbReference type="EMBL" id="GLI35475.1"/>
    </source>
</evidence>
<comment type="caution">
    <text evidence="6">The sequence shown here is derived from an EMBL/GenBank/DDBJ whole genome shotgun (WGS) entry which is preliminary data.</text>
</comment>
<dbReference type="InterPro" id="IPR010645">
    <property type="entry name" value="MFS_4"/>
</dbReference>
<evidence type="ECO:0000256" key="2">
    <source>
        <dbReference type="ARBA" id="ARBA00022989"/>
    </source>
</evidence>